<dbReference type="InterPro" id="IPR041367">
    <property type="entry name" value="Znf-CCCH_4"/>
</dbReference>
<keyword evidence="2 6" id="KW-0479">Metal-binding</keyword>
<feature type="domain" description="C3H1-type" evidence="8">
    <location>
        <begin position="1"/>
        <end position="25"/>
    </location>
</feature>
<protein>
    <submittedName>
        <fullName evidence="9">Nucleoporin-like protein 2</fullName>
    </submittedName>
</protein>
<dbReference type="AlphaFoldDB" id="A0A9W8GAE4"/>
<evidence type="ECO:0000313" key="9">
    <source>
        <dbReference type="EMBL" id="KAJ2679514.1"/>
    </source>
</evidence>
<comment type="subcellular location">
    <subcellularLocation>
        <location evidence="1">Nucleus</location>
    </subcellularLocation>
</comment>
<dbReference type="GO" id="GO:0005634">
    <property type="term" value="C:nucleus"/>
    <property type="evidence" value="ECO:0007669"/>
    <property type="project" value="UniProtKB-SubCell"/>
</dbReference>
<evidence type="ECO:0000256" key="1">
    <source>
        <dbReference type="ARBA" id="ARBA00004123"/>
    </source>
</evidence>
<dbReference type="OrthoDB" id="20729at2759"/>
<feature type="compositionally biased region" description="Polar residues" evidence="7">
    <location>
        <begin position="29"/>
        <end position="38"/>
    </location>
</feature>
<dbReference type="Pfam" id="PF18044">
    <property type="entry name" value="zf-CCCH_4"/>
    <property type="match status" value="1"/>
</dbReference>
<dbReference type="PANTHER" id="PTHR46527:SF1">
    <property type="entry name" value="NUCLEOPORIN NUP42"/>
    <property type="match status" value="1"/>
</dbReference>
<proteinExistence type="predicted"/>
<feature type="zinc finger region" description="C3H1-type" evidence="6">
    <location>
        <begin position="1"/>
        <end position="25"/>
    </location>
</feature>
<evidence type="ECO:0000256" key="7">
    <source>
        <dbReference type="SAM" id="MobiDB-lite"/>
    </source>
</evidence>
<comment type="caution">
    <text evidence="9">The sequence shown here is derived from an EMBL/GenBank/DDBJ whole genome shotgun (WGS) entry which is preliminary data.</text>
</comment>
<evidence type="ECO:0000256" key="3">
    <source>
        <dbReference type="ARBA" id="ARBA00022771"/>
    </source>
</evidence>
<sequence length="407" mass="41267">MPVCQYFLQNKCSFGDRCRNEHPQTRASAFGQSSSQAIMQGGGASSNSSAFGLGNTNRFGALATTSAFGQKQPQAFSGFGAFASTANQQSGQMESDDPLKEKKPLDAMNLKELISDRPGWKLSCFGPLAGRPSLLTETDVSPEEVRLEFAMAQQASGGSALMCQQNYDRMVAEADSKLNSIAGNAGLFASQWQQQHGPDGGAQSTFGQPKSAFGQSAFGGGAIGQQKPVGSSAFGDSVNTTQPASAFGGGLGSSNIGQSAFGLSNSTTSAFGSSNLAQSAFGSSNPVPSAFGGPTTAASAFGGSTTATSAFGGSNPAASAFGSSNSTTSAFGKSAFGTSSAFSTAANNRGGFAATAEAPISMSSQDIAEIAGPPRELTADEISNFKAPRFVRGAIPEVPPTPELCSH</sequence>
<feature type="region of interest" description="Disordered" evidence="7">
    <location>
        <begin position="29"/>
        <end position="49"/>
    </location>
</feature>
<reference evidence="9" key="1">
    <citation type="submission" date="2022-07" db="EMBL/GenBank/DDBJ databases">
        <title>Phylogenomic reconstructions and comparative analyses of Kickxellomycotina fungi.</title>
        <authorList>
            <person name="Reynolds N.K."/>
            <person name="Stajich J.E."/>
            <person name="Barry K."/>
            <person name="Grigoriev I.V."/>
            <person name="Crous P."/>
            <person name="Smith M.E."/>
        </authorList>
    </citation>
    <scope>NUCLEOTIDE SEQUENCE</scope>
    <source>
        <strain evidence="9">NRRL 3115</strain>
    </source>
</reference>
<keyword evidence="5" id="KW-0539">Nucleus</keyword>
<dbReference type="InterPro" id="IPR051767">
    <property type="entry name" value="Nucleoporin_NUP42"/>
</dbReference>
<evidence type="ECO:0000256" key="5">
    <source>
        <dbReference type="ARBA" id="ARBA00023242"/>
    </source>
</evidence>
<evidence type="ECO:0000256" key="4">
    <source>
        <dbReference type="ARBA" id="ARBA00022833"/>
    </source>
</evidence>
<evidence type="ECO:0000256" key="6">
    <source>
        <dbReference type="PROSITE-ProRule" id="PRU00723"/>
    </source>
</evidence>
<evidence type="ECO:0000256" key="2">
    <source>
        <dbReference type="ARBA" id="ARBA00022723"/>
    </source>
</evidence>
<accession>A0A9W8GAE4</accession>
<evidence type="ECO:0000259" key="8">
    <source>
        <dbReference type="PROSITE" id="PS50103"/>
    </source>
</evidence>
<dbReference type="GO" id="GO:0008270">
    <property type="term" value="F:zinc ion binding"/>
    <property type="evidence" value="ECO:0007669"/>
    <property type="project" value="UniProtKB-KW"/>
</dbReference>
<organism evidence="9 10">
    <name type="scientific">Coemansia spiralis</name>
    <dbReference type="NCBI Taxonomy" id="417178"/>
    <lineage>
        <taxon>Eukaryota</taxon>
        <taxon>Fungi</taxon>
        <taxon>Fungi incertae sedis</taxon>
        <taxon>Zoopagomycota</taxon>
        <taxon>Kickxellomycotina</taxon>
        <taxon>Kickxellomycetes</taxon>
        <taxon>Kickxellales</taxon>
        <taxon>Kickxellaceae</taxon>
        <taxon>Coemansia</taxon>
    </lineage>
</organism>
<dbReference type="EMBL" id="JANBTW010000011">
    <property type="protein sequence ID" value="KAJ2679514.1"/>
    <property type="molecule type" value="Genomic_DNA"/>
</dbReference>
<dbReference type="InterPro" id="IPR000571">
    <property type="entry name" value="Znf_CCCH"/>
</dbReference>
<name>A0A9W8GAE4_9FUNG</name>
<keyword evidence="4 6" id="KW-0862">Zinc</keyword>
<keyword evidence="3 6" id="KW-0863">Zinc-finger</keyword>
<dbReference type="PROSITE" id="PS50103">
    <property type="entry name" value="ZF_C3H1"/>
    <property type="match status" value="1"/>
</dbReference>
<dbReference type="Gene3D" id="4.10.1000.10">
    <property type="entry name" value="Zinc finger, CCCH-type"/>
    <property type="match status" value="1"/>
</dbReference>
<evidence type="ECO:0000313" key="10">
    <source>
        <dbReference type="Proteomes" id="UP001151518"/>
    </source>
</evidence>
<dbReference type="Proteomes" id="UP001151518">
    <property type="component" value="Unassembled WGS sequence"/>
</dbReference>
<gene>
    <name evidence="9" type="primary">NUPL2</name>
    <name evidence="9" type="ORF">GGI25_001437</name>
</gene>
<dbReference type="PANTHER" id="PTHR46527">
    <property type="entry name" value="NUCLEOPORIN-LIKE PROTEIN 2"/>
    <property type="match status" value="1"/>
</dbReference>